<comment type="caution">
    <text evidence="1">The sequence shown here is derived from an EMBL/GenBank/DDBJ whole genome shotgun (WGS) entry which is preliminary data.</text>
</comment>
<dbReference type="EMBL" id="AVST01000081">
    <property type="protein sequence ID" value="ERH68341.1"/>
    <property type="molecule type" value="Genomic_DNA"/>
</dbReference>
<proteinExistence type="predicted"/>
<evidence type="ECO:0000313" key="2">
    <source>
        <dbReference type="Proteomes" id="UP000016517"/>
    </source>
</evidence>
<name>A0AAV3JXC8_ACIBA</name>
<dbReference type="InterPro" id="IPR037914">
    <property type="entry name" value="SpoVT-AbrB_sf"/>
</dbReference>
<evidence type="ECO:0000313" key="1">
    <source>
        <dbReference type="EMBL" id="ERH68341.1"/>
    </source>
</evidence>
<dbReference type="Proteomes" id="UP000016517">
    <property type="component" value="Unassembled WGS sequence"/>
</dbReference>
<gene>
    <name evidence="1" type="ORF">N173_19480</name>
</gene>
<sequence>MVKTLNDMNKTSERIFKSGNSKAISLGKQTIQLTDFEIGDKVEVQQVNGGLFITKKEQSIEDEITNFFKNGGKYTEPEVDFGESVGREI</sequence>
<accession>A0AAV3JXC8</accession>
<dbReference type="SUPFAM" id="SSF89447">
    <property type="entry name" value="AbrB/MazE/MraZ-like"/>
    <property type="match status" value="1"/>
</dbReference>
<dbReference type="AlphaFoldDB" id="A0AAV3JXC8"/>
<reference evidence="1 2" key="1">
    <citation type="submission" date="2013-08" db="EMBL/GenBank/DDBJ databases">
        <title>Study of Ammonical-Nitrogen removal by Nitrification Denitrification process using lab isolates.</title>
        <authorList>
            <person name="Khardenavis A.A."/>
            <person name="Pal R.R."/>
            <person name="Kapley A."/>
            <person name="Qureshi A."/>
            <person name="Purohit H.J."/>
        </authorList>
    </citation>
    <scope>NUCLEOTIDE SEQUENCE [LARGE SCALE GENOMIC DNA]</scope>
    <source>
        <strain evidence="1 2">EGD-HP18</strain>
    </source>
</reference>
<dbReference type="Gene3D" id="2.10.260.10">
    <property type="match status" value="1"/>
</dbReference>
<organism evidence="1 2">
    <name type="scientific">Acinetobacter baumannii EGD-HP18</name>
    <dbReference type="NCBI Taxonomy" id="1358412"/>
    <lineage>
        <taxon>Bacteria</taxon>
        <taxon>Pseudomonadati</taxon>
        <taxon>Pseudomonadota</taxon>
        <taxon>Gammaproteobacteria</taxon>
        <taxon>Moraxellales</taxon>
        <taxon>Moraxellaceae</taxon>
        <taxon>Acinetobacter</taxon>
        <taxon>Acinetobacter calcoaceticus/baumannii complex</taxon>
    </lineage>
</organism>
<protein>
    <submittedName>
        <fullName evidence="1">AbrB family transcriptional regulator</fullName>
    </submittedName>
</protein>